<dbReference type="EMBL" id="HBGN01023075">
    <property type="protein sequence ID" value="CAD9337336.1"/>
    <property type="molecule type" value="Transcribed_RNA"/>
</dbReference>
<feature type="chain" id="PRO_5030160121" evidence="2">
    <location>
        <begin position="23"/>
        <end position="508"/>
    </location>
</feature>
<keyword evidence="2" id="KW-0732">Signal</keyword>
<protein>
    <submittedName>
        <fullName evidence="3">Uncharacterized protein</fullName>
    </submittedName>
</protein>
<proteinExistence type="predicted"/>
<feature type="signal peptide" evidence="2">
    <location>
        <begin position="1"/>
        <end position="22"/>
    </location>
</feature>
<evidence type="ECO:0000256" key="2">
    <source>
        <dbReference type="SAM" id="SignalP"/>
    </source>
</evidence>
<dbReference type="AlphaFoldDB" id="A0A6U3RXW3"/>
<gene>
    <name evidence="3" type="ORF">DBRI1063_LOCUS14733</name>
</gene>
<evidence type="ECO:0000256" key="1">
    <source>
        <dbReference type="SAM" id="MobiDB-lite"/>
    </source>
</evidence>
<name>A0A6U3RXW3_9STRA</name>
<feature type="region of interest" description="Disordered" evidence="1">
    <location>
        <begin position="60"/>
        <end position="82"/>
    </location>
</feature>
<organism evidence="3">
    <name type="scientific">Ditylum brightwellii</name>
    <dbReference type="NCBI Taxonomy" id="49249"/>
    <lineage>
        <taxon>Eukaryota</taxon>
        <taxon>Sar</taxon>
        <taxon>Stramenopiles</taxon>
        <taxon>Ochrophyta</taxon>
        <taxon>Bacillariophyta</taxon>
        <taxon>Mediophyceae</taxon>
        <taxon>Lithodesmiophycidae</taxon>
        <taxon>Lithodesmiales</taxon>
        <taxon>Lithodesmiaceae</taxon>
        <taxon>Ditylum</taxon>
    </lineage>
</organism>
<reference evidence="3" key="1">
    <citation type="submission" date="2021-01" db="EMBL/GenBank/DDBJ databases">
        <authorList>
            <person name="Corre E."/>
            <person name="Pelletier E."/>
            <person name="Niang G."/>
            <person name="Scheremetjew M."/>
            <person name="Finn R."/>
            <person name="Kale V."/>
            <person name="Holt S."/>
            <person name="Cochrane G."/>
            <person name="Meng A."/>
            <person name="Brown T."/>
            <person name="Cohen L."/>
        </authorList>
    </citation>
    <scope>NUCLEOTIDE SEQUENCE</scope>
    <source>
        <strain evidence="3">Pop2</strain>
    </source>
</reference>
<feature type="region of interest" description="Disordered" evidence="1">
    <location>
        <begin position="489"/>
        <end position="508"/>
    </location>
</feature>
<sequence length="508" mass="57056">MKFSAAACTALVVSFNIWNVQGFATSGITRTTTLPFSWGSSSQGPSFASKHLKKKLILSTAKADDDDEEETPENPYADPNYPELEFVNYDDPNYVVDQGQVEDEYFTKPTEDDTLEQIEAMREERRKRNDEFQFETYHTKVLKNGQREYCGEWTTYRTSTFLDSVKEEDKVDANGMPRLLKAKSVLRMVSSGKKVSVETESDWRVDGERIEHCERVATEEETQGLLLSNDSGDDDDDESLAKLQQLQVEKERQTKQMLGSSYVPVQLSSFDFRGQQGNMIVGNAYTVCDTTPLPLDNPLEGEEHDGPFQEMRTEIGIQDDGKRFRVKFDYRVQGAGPDDEDEKKQTYSLGEELPPLLLSSLTVCREALDRWPISTSPVTSGDDNDESSSQEKFDISLFGPPGAPGGLYDPPPVGKDSQAAQYMMIDLEGGASILFPFKLDQDPNAHDGGAKSWVTSLDWSVGKFRYQVDRKVLADKKLKGLKTLELSEVQSTDADTWRPTDGGEDMRQ</sequence>
<accession>A0A6U3RXW3</accession>
<feature type="region of interest" description="Disordered" evidence="1">
    <location>
        <begin position="373"/>
        <end position="394"/>
    </location>
</feature>
<evidence type="ECO:0000313" key="3">
    <source>
        <dbReference type="EMBL" id="CAD9337336.1"/>
    </source>
</evidence>